<keyword evidence="4" id="KW-0808">Transferase</keyword>
<evidence type="ECO:0000313" key="5">
    <source>
        <dbReference type="Proteomes" id="UP000765507"/>
    </source>
</evidence>
<dbReference type="GO" id="GO:0016301">
    <property type="term" value="F:kinase activity"/>
    <property type="evidence" value="ECO:0007669"/>
    <property type="project" value="UniProtKB-KW"/>
</dbReference>
<dbReference type="SUPFAM" id="SSF56112">
    <property type="entry name" value="Protein kinase-like (PK-like)"/>
    <property type="match status" value="1"/>
</dbReference>
<feature type="domain" description="ABC1 atypical kinase-like" evidence="3">
    <location>
        <begin position="187"/>
        <end position="430"/>
    </location>
</feature>
<dbReference type="PANTHER" id="PTHR43173">
    <property type="entry name" value="ABC1 FAMILY PROTEIN"/>
    <property type="match status" value="1"/>
</dbReference>
<feature type="non-terminal residue" evidence="4">
    <location>
        <position position="1"/>
    </location>
</feature>
<dbReference type="AlphaFoldDB" id="A0A8T1SE93"/>
<dbReference type="InterPro" id="IPR004147">
    <property type="entry name" value="ABC1_dom"/>
</dbReference>
<protein>
    <submittedName>
        <fullName evidence="4">AarF domain containing kinase 5</fullName>
    </submittedName>
</protein>
<dbReference type="CDD" id="cd13969">
    <property type="entry name" value="ADCK1-like"/>
    <property type="match status" value="1"/>
</dbReference>
<evidence type="ECO:0000256" key="2">
    <source>
        <dbReference type="SAM" id="Phobius"/>
    </source>
</evidence>
<dbReference type="EMBL" id="JAHGAV010000287">
    <property type="protein sequence ID" value="KAG6926934.1"/>
    <property type="molecule type" value="Genomic_DNA"/>
</dbReference>
<dbReference type="InterPro" id="IPR051130">
    <property type="entry name" value="Mito_struct-func_regulator"/>
</dbReference>
<keyword evidence="4" id="KW-0418">Kinase</keyword>
<reference evidence="4 5" key="1">
    <citation type="journal article" date="2020" name="G3 (Bethesda)">
        <title>Draft Genome of the Common Snapping Turtle, Chelydra serpentina, a Model for Phenotypic Plasticity in Reptiles.</title>
        <authorList>
            <person name="Das D."/>
            <person name="Singh S.K."/>
            <person name="Bierstedt J."/>
            <person name="Erickson A."/>
            <person name="Galli G.L.J."/>
            <person name="Crossley D.A. 2nd"/>
            <person name="Rhen T."/>
        </authorList>
    </citation>
    <scope>NUCLEOTIDE SEQUENCE [LARGE SCALE GENOMIC DNA]</scope>
    <source>
        <strain evidence="4">KW</strain>
    </source>
</reference>
<keyword evidence="2" id="KW-0472">Membrane</keyword>
<gene>
    <name evidence="4" type="primary">adck5</name>
    <name evidence="4" type="ORF">G0U57_010760</name>
</gene>
<dbReference type="PANTHER" id="PTHR43173:SF28">
    <property type="entry name" value="AARF DOMAIN CONTAINING KINASE 5"/>
    <property type="match status" value="1"/>
</dbReference>
<dbReference type="InterPro" id="IPR045307">
    <property type="entry name" value="ADCK1_dom"/>
</dbReference>
<sequence>GRSPGGPWRRWRTVTAAVMELRRTVHLCRFHSLLLQRRGLWQPPALRCKHGPSPPTQRRRRGLLWKVLLAAGLGLPLAAGTCYGLADARERRKMRLLVEGVGRFCRSLFLGMRISMHYWWMAHVVLWGVDENSPEYKEVTSACHQRAANKLVRGAIHNGGLYVKLGQGLCAFNHLLPPEYISTLRVLEDQALKRGCGEVDELFLEDFKAPASTLFREFNYQPMAAASLAQVHKARLQDGTLVAVKVQYIDLRDRFDGDIRTLELLLRIVEFMHPSFGFSWVLKDLKETLAQELDFENEGRNAERCARDLRHFPHVVIPKVHWDKCSKRVLTADYYEGCKINNVESIKAQGLSLKDTANKLIQMFAEQIFYTGFIHADPHPGNVLVRRGPDGKAQLVLLDHGLYEFLSERDRTALCKLWRAIILRDDAGMKVCSAELGVKDYFLFCEILMQRPIHMGQLRLANILTREETLYMQTMARHHFDRIMQVLKELPRPMLLVFRNINTVRSINIALGAPVDRYFVMAKSAVKGWSRLVGNKSSGIRSSSFFCWLRVKWESLKFEIALRMETFSMRLMASLIRFLAYVGFLAESDKIYEYLQA</sequence>
<dbReference type="OrthoDB" id="427480at2759"/>
<keyword evidence="5" id="KW-1185">Reference proteome</keyword>
<evidence type="ECO:0000259" key="3">
    <source>
        <dbReference type="Pfam" id="PF03109"/>
    </source>
</evidence>
<comment type="similarity">
    <text evidence="1">Belongs to the protein kinase superfamily. ADCK protein kinase family.</text>
</comment>
<evidence type="ECO:0000313" key="4">
    <source>
        <dbReference type="EMBL" id="KAG6926934.1"/>
    </source>
</evidence>
<feature type="transmembrane region" description="Helical" evidence="2">
    <location>
        <begin position="63"/>
        <end position="86"/>
    </location>
</feature>
<organism evidence="4 5">
    <name type="scientific">Chelydra serpentina</name>
    <name type="common">Snapping turtle</name>
    <name type="synonym">Testudo serpentina</name>
    <dbReference type="NCBI Taxonomy" id="8475"/>
    <lineage>
        <taxon>Eukaryota</taxon>
        <taxon>Metazoa</taxon>
        <taxon>Chordata</taxon>
        <taxon>Craniata</taxon>
        <taxon>Vertebrata</taxon>
        <taxon>Euteleostomi</taxon>
        <taxon>Archelosauria</taxon>
        <taxon>Testudinata</taxon>
        <taxon>Testudines</taxon>
        <taxon>Cryptodira</taxon>
        <taxon>Durocryptodira</taxon>
        <taxon>Americhelydia</taxon>
        <taxon>Chelydroidea</taxon>
        <taxon>Chelydridae</taxon>
        <taxon>Chelydra</taxon>
    </lineage>
</organism>
<comment type="caution">
    <text evidence="4">The sequence shown here is derived from an EMBL/GenBank/DDBJ whole genome shotgun (WGS) entry which is preliminary data.</text>
</comment>
<dbReference type="Proteomes" id="UP000765507">
    <property type="component" value="Unassembled WGS sequence"/>
</dbReference>
<name>A0A8T1SE93_CHESE</name>
<keyword evidence="2" id="KW-1133">Transmembrane helix</keyword>
<keyword evidence="2" id="KW-0812">Transmembrane</keyword>
<dbReference type="Pfam" id="PF03109">
    <property type="entry name" value="ABC1"/>
    <property type="match status" value="1"/>
</dbReference>
<accession>A0A8T1SE93</accession>
<evidence type="ECO:0000256" key="1">
    <source>
        <dbReference type="ARBA" id="ARBA00009670"/>
    </source>
</evidence>
<dbReference type="InterPro" id="IPR011009">
    <property type="entry name" value="Kinase-like_dom_sf"/>
</dbReference>
<proteinExistence type="inferred from homology"/>